<keyword evidence="5" id="KW-1185">Reference proteome</keyword>
<feature type="transmembrane region" description="Helical" evidence="2">
    <location>
        <begin position="6"/>
        <end position="29"/>
    </location>
</feature>
<sequence length="381" mass="43567">MTKKALVLFISNTPFSASFLFLLMTLVFFANLDKANTLDAHLRKARIFKTLEGFKLVGQVLETLAVDEYICGQRCLRNEKCLSYNSHSDDDHDNNKCELSDQNRPDKLIRSPGFTYHIKDKHKLKKAADMVHYSAFFQPTVGKGWYSSCPGDSCKDIYDSGYARGDGEYWIDPEKNGNPLKVFCDMTRAGVPILIYCLIKISGGWLLVLNIVIKDQDDLPQLLLETSYRKVDSYKSNNLVLKNSALNDLKTLMPFTQMRFHCRKPGGSTFHIVTTGNSTGEAVVQYFTGQTNTMPDSCGSYIKLWDDNSKLANLCADWGRENHTYHVGKWGHEGMSELYDHPAFTKSAYHWLTFSRWECDDHELSESYLPPTETFWKVFVR</sequence>
<reference evidence="4 5" key="1">
    <citation type="submission" date="2022-05" db="EMBL/GenBank/DDBJ databases">
        <authorList>
            <consortium name="Genoscope - CEA"/>
            <person name="William W."/>
        </authorList>
    </citation>
    <scope>NUCLEOTIDE SEQUENCE [LARGE SCALE GENOMIC DNA]</scope>
</reference>
<dbReference type="Pfam" id="PF00024">
    <property type="entry name" value="PAN_1"/>
    <property type="match status" value="1"/>
</dbReference>
<dbReference type="PANTHER" id="PTHR16146">
    <property type="entry name" value="INTELECTIN"/>
    <property type="match status" value="1"/>
</dbReference>
<keyword evidence="1" id="KW-1015">Disulfide bond</keyword>
<keyword evidence="2" id="KW-0472">Membrane</keyword>
<dbReference type="NCBIfam" id="NF040941">
    <property type="entry name" value="GGGWT_bact"/>
    <property type="match status" value="1"/>
</dbReference>
<keyword evidence="2" id="KW-1133">Transmembrane helix</keyword>
<evidence type="ECO:0000256" key="1">
    <source>
        <dbReference type="ARBA" id="ARBA00023157"/>
    </source>
</evidence>
<protein>
    <recommendedName>
        <fullName evidence="3">Apple domain-containing protein</fullName>
    </recommendedName>
</protein>
<dbReference type="EMBL" id="CALNXK010000071">
    <property type="protein sequence ID" value="CAH3143487.1"/>
    <property type="molecule type" value="Genomic_DNA"/>
</dbReference>
<dbReference type="InterPro" id="IPR036056">
    <property type="entry name" value="Fibrinogen-like_C"/>
</dbReference>
<evidence type="ECO:0000256" key="2">
    <source>
        <dbReference type="SAM" id="Phobius"/>
    </source>
</evidence>
<name>A0ABN8PHM8_9CNID</name>
<organism evidence="4 5">
    <name type="scientific">Porites lobata</name>
    <dbReference type="NCBI Taxonomy" id="104759"/>
    <lineage>
        <taxon>Eukaryota</taxon>
        <taxon>Metazoa</taxon>
        <taxon>Cnidaria</taxon>
        <taxon>Anthozoa</taxon>
        <taxon>Hexacorallia</taxon>
        <taxon>Scleractinia</taxon>
        <taxon>Fungiina</taxon>
        <taxon>Poritidae</taxon>
        <taxon>Porites</taxon>
    </lineage>
</organism>
<dbReference type="SUPFAM" id="SSF56496">
    <property type="entry name" value="Fibrinogen C-terminal domain-like"/>
    <property type="match status" value="1"/>
</dbReference>
<keyword evidence="2" id="KW-0812">Transmembrane</keyword>
<gene>
    <name evidence="4" type="ORF">PLOB_00043440</name>
</gene>
<dbReference type="Proteomes" id="UP001159405">
    <property type="component" value="Unassembled WGS sequence"/>
</dbReference>
<feature type="domain" description="Apple" evidence="3">
    <location>
        <begin position="48"/>
        <end position="117"/>
    </location>
</feature>
<dbReference type="PANTHER" id="PTHR16146:SF46">
    <property type="entry name" value="INTELECTIN-1A-RELATED"/>
    <property type="match status" value="1"/>
</dbReference>
<evidence type="ECO:0000259" key="3">
    <source>
        <dbReference type="Pfam" id="PF00024"/>
    </source>
</evidence>
<comment type="caution">
    <text evidence="4">The sequence shown here is derived from an EMBL/GenBank/DDBJ whole genome shotgun (WGS) entry which is preliminary data.</text>
</comment>
<dbReference type="Gene3D" id="2.60.120.1000">
    <property type="match status" value="1"/>
</dbReference>
<dbReference type="InterPro" id="IPR003609">
    <property type="entry name" value="Pan_app"/>
</dbReference>
<accession>A0ABN8PHM8</accession>
<evidence type="ECO:0000313" key="5">
    <source>
        <dbReference type="Proteomes" id="UP001159405"/>
    </source>
</evidence>
<proteinExistence type="predicted"/>
<evidence type="ECO:0000313" key="4">
    <source>
        <dbReference type="EMBL" id="CAH3143487.1"/>
    </source>
</evidence>